<dbReference type="RefSeq" id="YP_010841734.1">
    <property type="nucleotide sequence ID" value="NC_079139.1"/>
</dbReference>
<dbReference type="Proteomes" id="UP001321479">
    <property type="component" value="Segment"/>
</dbReference>
<dbReference type="PROSITE" id="PS50097">
    <property type="entry name" value="BTB"/>
    <property type="match status" value="1"/>
</dbReference>
<evidence type="ECO:0000313" key="4">
    <source>
        <dbReference type="Proteomes" id="UP001321479"/>
    </source>
</evidence>
<reference evidence="3 4" key="1">
    <citation type="submission" date="2021-02" db="EMBL/GenBank/DDBJ databases">
        <title>Cotonvirus japonicus, which uses Golgi apparatus of host cells for its virion factory, phylogenetically links tailed tupanvirus and icosahedral mimivirus.</title>
        <authorList>
            <person name="Takahashi H."/>
            <person name="Fukaya S."/>
            <person name="Song C."/>
            <person name="Murata K."/>
            <person name="Takemura M."/>
        </authorList>
    </citation>
    <scope>NUCLEOTIDE SEQUENCE [LARGE SCALE GENOMIC DNA]</scope>
</reference>
<dbReference type="SUPFAM" id="SSF54695">
    <property type="entry name" value="POZ domain"/>
    <property type="match status" value="1"/>
</dbReference>
<protein>
    <submittedName>
        <fullName evidence="3">BTB/POZ domain and WD-repeat protein</fullName>
    </submittedName>
</protein>
<feature type="domain" description="BTB" evidence="2">
    <location>
        <begin position="17"/>
        <end position="82"/>
    </location>
</feature>
<dbReference type="Gene3D" id="2.130.10.10">
    <property type="entry name" value="YVTN repeat-like/Quinoprotein amine dehydrogenase"/>
    <property type="match status" value="1"/>
</dbReference>
<organism evidence="3 4">
    <name type="scientific">Cotonvirus japonicus</name>
    <dbReference type="NCBI Taxonomy" id="2811091"/>
    <lineage>
        <taxon>Viruses</taxon>
        <taxon>Varidnaviria</taxon>
        <taxon>Bamfordvirae</taxon>
        <taxon>Nucleocytoviricota</taxon>
        <taxon>Megaviricetes</taxon>
        <taxon>Imitervirales</taxon>
        <taxon>Mimiviridae</taxon>
        <taxon>Megamimivirinae</taxon>
        <taxon>Cotonvirus</taxon>
        <taxon>Cotonvirus japonicum</taxon>
    </lineage>
</organism>
<dbReference type="Gene3D" id="3.30.710.10">
    <property type="entry name" value="Potassium Channel Kv1.1, Chain A"/>
    <property type="match status" value="1"/>
</dbReference>
<dbReference type="InterPro" id="IPR000210">
    <property type="entry name" value="BTB/POZ_dom"/>
</dbReference>
<dbReference type="InterPro" id="IPR011333">
    <property type="entry name" value="SKP1/BTB/POZ_sf"/>
</dbReference>
<dbReference type="CDD" id="cd18186">
    <property type="entry name" value="BTB_POZ_ZBTB_KLHL-like"/>
    <property type="match status" value="1"/>
</dbReference>
<dbReference type="Pfam" id="PF00651">
    <property type="entry name" value="BTB"/>
    <property type="match status" value="1"/>
</dbReference>
<accession>A0ABM7NSN5</accession>
<keyword evidence="4" id="KW-1185">Reference proteome</keyword>
<evidence type="ECO:0000313" key="3">
    <source>
        <dbReference type="EMBL" id="BCS83126.1"/>
    </source>
</evidence>
<dbReference type="EMBL" id="AP024483">
    <property type="protein sequence ID" value="BCS83126.1"/>
    <property type="molecule type" value="Genomic_DNA"/>
</dbReference>
<dbReference type="GeneID" id="80558331"/>
<proteinExistence type="inferred from homology"/>
<sequence length="477" mass="56037">MEPVVGFSHYLESEQYSDLVLILKDSDGNSIKMNVHKVIVSSRCPLIRQILNSEFREAHDSIITLNLPNILIGQDVIWSIYDKYKNSGNYEHHQKYLLEIECLDYLQMPYDFHYQRLLDIGIPEQDFAFATNIITRFNYNIDIDIISRILKNNLPSEGDLSCIPKKIMDKIINLSRIQRVIRICGNKIRVENFDNKVVKRINLEIKPEKLLIIFGYQIVVAGLNTKIQIYNFFSGEKIGELDHDVGVDFLCCSPNGKYIIIGKNDYSNSKSSIYIYNSITKQFKFKLEILSIINALTCSSNYIAVSSSNDIHLYKYLWNIETESHVIYKCLTGTGHVNFMKITPNETRLILFNIDRGTIKIWNLESIENLEIFYADVGYGSKQIFYNLDIDNEYIYFFNYNKKDTYGFKYCLNKKTKNTFFYGAYQKYVFSEKIIAELKYTLRREKHKKKYYNIKDHVFVINDYDNKSVQNYILNDI</sequence>
<evidence type="ECO:0000259" key="2">
    <source>
        <dbReference type="PROSITE" id="PS50097"/>
    </source>
</evidence>
<dbReference type="InterPro" id="IPR015943">
    <property type="entry name" value="WD40/YVTN_repeat-like_dom_sf"/>
</dbReference>
<name>A0ABM7NSN5_9VIRU</name>
<comment type="similarity">
    <text evidence="1">Belongs to the mimivirus BTB/WD family.</text>
</comment>
<evidence type="ECO:0000256" key="1">
    <source>
        <dbReference type="ARBA" id="ARBA00006497"/>
    </source>
</evidence>
<dbReference type="SUPFAM" id="SSF50960">
    <property type="entry name" value="TolB, C-terminal domain"/>
    <property type="match status" value="1"/>
</dbReference>